<keyword evidence="4" id="KW-1185">Reference proteome</keyword>
<dbReference type="OMA" id="CKREMER"/>
<dbReference type="Proteomes" id="UP000014500">
    <property type="component" value="Unassembled WGS sequence"/>
</dbReference>
<dbReference type="GO" id="GO:0005576">
    <property type="term" value="C:extracellular region"/>
    <property type="evidence" value="ECO:0007669"/>
    <property type="project" value="InterPro"/>
</dbReference>
<evidence type="ECO:0000313" key="3">
    <source>
        <dbReference type="EnsemblMetazoa" id="SMAR012562-PA"/>
    </source>
</evidence>
<name>T1JFE8_STRMM</name>
<organism evidence="3 4">
    <name type="scientific">Strigamia maritima</name>
    <name type="common">European centipede</name>
    <name type="synonym">Geophilus maritimus</name>
    <dbReference type="NCBI Taxonomy" id="126957"/>
    <lineage>
        <taxon>Eukaryota</taxon>
        <taxon>Metazoa</taxon>
        <taxon>Ecdysozoa</taxon>
        <taxon>Arthropoda</taxon>
        <taxon>Myriapoda</taxon>
        <taxon>Chilopoda</taxon>
        <taxon>Pleurostigmophora</taxon>
        <taxon>Geophilomorpha</taxon>
        <taxon>Linotaeniidae</taxon>
        <taxon>Strigamia</taxon>
    </lineage>
</organism>
<dbReference type="HOGENOM" id="CLU_617259_0_0_1"/>
<dbReference type="InterPro" id="IPR008197">
    <property type="entry name" value="WAP_dom"/>
</dbReference>
<reference evidence="3" key="2">
    <citation type="submission" date="2015-02" db="UniProtKB">
        <authorList>
            <consortium name="EnsemblMetazoa"/>
        </authorList>
    </citation>
    <scope>IDENTIFICATION</scope>
</reference>
<dbReference type="PhylomeDB" id="T1JFE8"/>
<protein>
    <recommendedName>
        <fullName evidence="2">WAP domain-containing protein</fullName>
    </recommendedName>
</protein>
<accession>T1JFE8</accession>
<dbReference type="STRING" id="126957.T1JFE8"/>
<feature type="signal peptide" evidence="1">
    <location>
        <begin position="1"/>
        <end position="30"/>
    </location>
</feature>
<keyword evidence="1" id="KW-0732">Signal</keyword>
<dbReference type="GO" id="GO:0030414">
    <property type="term" value="F:peptidase inhibitor activity"/>
    <property type="evidence" value="ECO:0007669"/>
    <property type="project" value="InterPro"/>
</dbReference>
<reference evidence="4" key="1">
    <citation type="submission" date="2011-05" db="EMBL/GenBank/DDBJ databases">
        <authorList>
            <person name="Richards S.R."/>
            <person name="Qu J."/>
            <person name="Jiang H."/>
            <person name="Jhangiani S.N."/>
            <person name="Agravi P."/>
            <person name="Goodspeed R."/>
            <person name="Gross S."/>
            <person name="Mandapat C."/>
            <person name="Jackson L."/>
            <person name="Mathew T."/>
            <person name="Pu L."/>
            <person name="Thornton R."/>
            <person name="Saada N."/>
            <person name="Wilczek-Boney K.B."/>
            <person name="Lee S."/>
            <person name="Kovar C."/>
            <person name="Wu Y."/>
            <person name="Scherer S.E."/>
            <person name="Worley K.C."/>
            <person name="Muzny D.M."/>
            <person name="Gibbs R."/>
        </authorList>
    </citation>
    <scope>NUCLEOTIDE SEQUENCE</scope>
    <source>
        <strain evidence="4">Brora</strain>
    </source>
</reference>
<dbReference type="EMBL" id="JH432157">
    <property type="status" value="NOT_ANNOTATED_CDS"/>
    <property type="molecule type" value="Genomic_DNA"/>
</dbReference>
<dbReference type="PROSITE" id="PS51390">
    <property type="entry name" value="WAP"/>
    <property type="match status" value="2"/>
</dbReference>
<evidence type="ECO:0000313" key="4">
    <source>
        <dbReference type="Proteomes" id="UP000014500"/>
    </source>
</evidence>
<dbReference type="InterPro" id="IPR036645">
    <property type="entry name" value="Elafin-like_sf"/>
</dbReference>
<sequence>MMTIQCKRFLYQITMLLISFTVAFLVLAVASDSEPECSAVSKIGICPPSLINPADKPCNSNLDCSGNRLCCYSGGSTSKCSDPLQTKGFDCPDQDKIQNGTSCLLDSECPGEEKCCPKSPCSYTCTAPVKNKDLQVDFRQTCRPTVPIDARCPFPPILSSDYVPCSSNSDCGNSPNFNDRMCCPDGNGGRQCTEPFTNREGKCPPSTSIIVDGGSRCMLDTNCPGSQRCCATPLGCLICVQPNITSGQSGCFSVDKLGVCPAFLTNEGRIACNDHSDCPGNRLCCRRSFGTEKRCSDPFSTVTASCPTPGNMQLTQPCLIDQDCSSGSKCCAFTNCSYFCAQASGGQLDPYFCTTSMDKYGACPPAPINPTVYCQSHFECPGRQLCCSNMCSDPLSNKRGTCPSPSQVPRGPSRCFVDGNCSGASNRKCCPDSSCNYYCTYTVL</sequence>
<evidence type="ECO:0000256" key="1">
    <source>
        <dbReference type="SAM" id="SignalP"/>
    </source>
</evidence>
<proteinExistence type="predicted"/>
<feature type="chain" id="PRO_5004579589" description="WAP domain-containing protein" evidence="1">
    <location>
        <begin position="31"/>
        <end position="444"/>
    </location>
</feature>
<dbReference type="Pfam" id="PF00095">
    <property type="entry name" value="WAP"/>
    <property type="match status" value="6"/>
</dbReference>
<dbReference type="AlphaFoldDB" id="T1JFE8"/>
<feature type="domain" description="WAP" evidence="2">
    <location>
        <begin position="395"/>
        <end position="443"/>
    </location>
</feature>
<dbReference type="SUPFAM" id="SSF57256">
    <property type="entry name" value="Elafin-like"/>
    <property type="match status" value="1"/>
</dbReference>
<evidence type="ECO:0000259" key="2">
    <source>
        <dbReference type="PROSITE" id="PS51390"/>
    </source>
</evidence>
<feature type="domain" description="WAP" evidence="2">
    <location>
        <begin position="83"/>
        <end position="129"/>
    </location>
</feature>
<dbReference type="SMART" id="SM00217">
    <property type="entry name" value="WAP"/>
    <property type="match status" value="5"/>
</dbReference>
<dbReference type="Gene3D" id="4.10.75.10">
    <property type="entry name" value="Elafin-like"/>
    <property type="match status" value="3"/>
</dbReference>
<dbReference type="EnsemblMetazoa" id="SMAR012562-RA">
    <property type="protein sequence ID" value="SMAR012562-PA"/>
    <property type="gene ID" value="SMAR012562"/>
</dbReference>